<keyword evidence="3" id="KW-1185">Reference proteome</keyword>
<evidence type="ECO:0000313" key="2">
    <source>
        <dbReference type="EMBL" id="WWC73490.1"/>
    </source>
</evidence>
<dbReference type="EMBL" id="CP144529">
    <property type="protein sequence ID" value="WWC73490.1"/>
    <property type="molecule type" value="Genomic_DNA"/>
</dbReference>
<reference evidence="1" key="1">
    <citation type="submission" date="2013-07" db="EMBL/GenBank/DDBJ databases">
        <title>The Genome Sequence of Cryptococcus pinus CBS10737.</title>
        <authorList>
            <consortium name="The Broad Institute Genome Sequencing Platform"/>
            <person name="Cuomo C."/>
            <person name="Litvintseva A."/>
            <person name="Chen Y."/>
            <person name="Heitman J."/>
            <person name="Sun S."/>
            <person name="Springer D."/>
            <person name="Dromer F."/>
            <person name="Young S.K."/>
            <person name="Zeng Q."/>
            <person name="Gargeya S."/>
            <person name="Fitzgerald M."/>
            <person name="Abouelleil A."/>
            <person name="Alvarado L."/>
            <person name="Berlin A.M."/>
            <person name="Chapman S.B."/>
            <person name="Dewar J."/>
            <person name="Goldberg J."/>
            <person name="Griggs A."/>
            <person name="Gujja S."/>
            <person name="Hansen M."/>
            <person name="Howarth C."/>
            <person name="Imamovic A."/>
            <person name="Larimer J."/>
            <person name="McCowan C."/>
            <person name="Murphy C."/>
            <person name="Pearson M."/>
            <person name="Priest M."/>
            <person name="Roberts A."/>
            <person name="Saif S."/>
            <person name="Shea T."/>
            <person name="Sykes S."/>
            <person name="Wortman J."/>
            <person name="Nusbaum C."/>
            <person name="Birren B."/>
        </authorList>
    </citation>
    <scope>NUCLEOTIDE SEQUENCE [LARGE SCALE GENOMIC DNA]</scope>
    <source>
        <strain evidence="1">CBS 10737</strain>
    </source>
</reference>
<dbReference type="Proteomes" id="UP000094020">
    <property type="component" value="Chromosome 11"/>
</dbReference>
<sequence>MSHHNRRKSSPLVSDPSSCEHVETKMYSAGGQNSTNRLLEICNQQGISTKSEKSSFSLSGIQISSYDADQLTSIRTIKGIFDIDSWQAKLLYKIEKYSMSSKSFYILGIHTETHLKELKNSMIGICDTEKYSQDVLVVQKIIDDLISKRSSSASPETDDDNALEFELNNLDDSVTF</sequence>
<name>A0A1B9HXC4_9TREE</name>
<dbReference type="AlphaFoldDB" id="A0A1B9HXC4"/>
<dbReference type="KEGG" id="kpin:30174158"/>
<evidence type="ECO:0000313" key="1">
    <source>
        <dbReference type="EMBL" id="OCF47925.1"/>
    </source>
</evidence>
<proteinExistence type="predicted"/>
<organism evidence="1">
    <name type="scientific">Kwoniella pini CBS 10737</name>
    <dbReference type="NCBI Taxonomy" id="1296096"/>
    <lineage>
        <taxon>Eukaryota</taxon>
        <taxon>Fungi</taxon>
        <taxon>Dikarya</taxon>
        <taxon>Basidiomycota</taxon>
        <taxon>Agaricomycotina</taxon>
        <taxon>Tremellomycetes</taxon>
        <taxon>Tremellales</taxon>
        <taxon>Cryptococcaceae</taxon>
        <taxon>Kwoniella</taxon>
    </lineage>
</organism>
<evidence type="ECO:0000313" key="3">
    <source>
        <dbReference type="Proteomes" id="UP000094020"/>
    </source>
</evidence>
<protein>
    <submittedName>
        <fullName evidence="1">Uncharacterized protein</fullName>
    </submittedName>
</protein>
<dbReference type="GeneID" id="30174158"/>
<accession>A0A1B9HXC4</accession>
<reference evidence="2" key="2">
    <citation type="submission" date="2013-07" db="EMBL/GenBank/DDBJ databases">
        <authorList>
            <consortium name="The Broad Institute Genome Sequencing Platform"/>
            <person name="Cuomo C."/>
            <person name="Litvintseva A."/>
            <person name="Chen Y."/>
            <person name="Heitman J."/>
            <person name="Sun S."/>
            <person name="Springer D."/>
            <person name="Dromer F."/>
            <person name="Young S.K."/>
            <person name="Zeng Q."/>
            <person name="Gargeya S."/>
            <person name="Fitzgerald M."/>
            <person name="Abouelleil A."/>
            <person name="Alvarado L."/>
            <person name="Berlin A.M."/>
            <person name="Chapman S.B."/>
            <person name="Dewar J."/>
            <person name="Goldberg J."/>
            <person name="Griggs A."/>
            <person name="Gujja S."/>
            <person name="Hansen M."/>
            <person name="Howarth C."/>
            <person name="Imamovic A."/>
            <person name="Larimer J."/>
            <person name="McCowan C."/>
            <person name="Murphy C."/>
            <person name="Pearson M."/>
            <person name="Priest M."/>
            <person name="Roberts A."/>
            <person name="Saif S."/>
            <person name="Shea T."/>
            <person name="Sykes S."/>
            <person name="Wortman J."/>
            <person name="Nusbaum C."/>
            <person name="Birren B."/>
        </authorList>
    </citation>
    <scope>NUCLEOTIDE SEQUENCE</scope>
    <source>
        <strain evidence="2">CBS 10737</strain>
    </source>
</reference>
<gene>
    <name evidence="1" type="ORF">I206_05789</name>
    <name evidence="2" type="ORF">I206_107460</name>
</gene>
<reference evidence="1" key="3">
    <citation type="submission" date="2016-07" db="EMBL/GenBank/DDBJ databases">
        <title>Evolution of pathogenesis and genome organization in the Tremellales.</title>
        <authorList>
            <person name="Cuomo C."/>
            <person name="Litvintseva A."/>
            <person name="Heitman J."/>
            <person name="Chen Y."/>
            <person name="Sun S."/>
            <person name="Springer D."/>
            <person name="Dromer F."/>
            <person name="Young S."/>
            <person name="Zeng Q."/>
            <person name="Chapman S."/>
            <person name="Gujja S."/>
            <person name="Saif S."/>
            <person name="Birren B."/>
        </authorList>
    </citation>
    <scope>NUCLEOTIDE SEQUENCE</scope>
    <source>
        <strain evidence="1">CBS 10737</strain>
    </source>
</reference>
<dbReference type="RefSeq" id="XP_019009144.1">
    <property type="nucleotide sequence ID" value="XM_019157504.1"/>
</dbReference>
<reference evidence="2" key="4">
    <citation type="submission" date="2024-02" db="EMBL/GenBank/DDBJ databases">
        <title>Comparative genomics of Cryptococcus and Kwoniella reveals pathogenesis evolution and contrasting modes of karyotype evolution via chromosome fusion or intercentromeric recombination.</title>
        <authorList>
            <person name="Coelho M.A."/>
            <person name="David-Palma M."/>
            <person name="Shea T."/>
            <person name="Bowers K."/>
            <person name="McGinley-Smith S."/>
            <person name="Mohammad A.W."/>
            <person name="Gnirke A."/>
            <person name="Yurkov A.M."/>
            <person name="Nowrousian M."/>
            <person name="Sun S."/>
            <person name="Cuomo C.A."/>
            <person name="Heitman J."/>
        </authorList>
    </citation>
    <scope>NUCLEOTIDE SEQUENCE</scope>
    <source>
        <strain evidence="2">CBS 10737</strain>
    </source>
</reference>
<dbReference type="EMBL" id="KI894014">
    <property type="protein sequence ID" value="OCF47925.1"/>
    <property type="molecule type" value="Genomic_DNA"/>
</dbReference>